<evidence type="ECO:0000256" key="4">
    <source>
        <dbReference type="ARBA" id="ARBA00023004"/>
    </source>
</evidence>
<dbReference type="InterPro" id="IPR016208">
    <property type="entry name" value="Ald_Oxase/xanthine_DH-like"/>
</dbReference>
<comment type="similarity">
    <text evidence="1">Belongs to the xanthine dehydrogenase family.</text>
</comment>
<dbReference type="Pfam" id="PF01799">
    <property type="entry name" value="Fer2_2"/>
    <property type="match status" value="1"/>
</dbReference>
<dbReference type="InterPro" id="IPR012675">
    <property type="entry name" value="Beta-grasp_dom_sf"/>
</dbReference>
<dbReference type="InterPro" id="IPR036010">
    <property type="entry name" value="2Fe-2S_ferredoxin-like_sf"/>
</dbReference>
<dbReference type="Gene3D" id="1.10.150.120">
    <property type="entry name" value="[2Fe-2S]-binding domain"/>
    <property type="match status" value="1"/>
</dbReference>
<dbReference type="Pfam" id="PF01315">
    <property type="entry name" value="Ald_Xan_dh_C"/>
    <property type="match status" value="1"/>
</dbReference>
<dbReference type="Pfam" id="PF20256">
    <property type="entry name" value="MoCoBD_2"/>
    <property type="match status" value="1"/>
</dbReference>
<dbReference type="SMART" id="SM01008">
    <property type="entry name" value="Ald_Xan_dh_C"/>
    <property type="match status" value="1"/>
</dbReference>
<organism evidence="6 7">
    <name type="scientific">Chelatococcus albus</name>
    <dbReference type="NCBI Taxonomy" id="3047466"/>
    <lineage>
        <taxon>Bacteria</taxon>
        <taxon>Pseudomonadati</taxon>
        <taxon>Pseudomonadota</taxon>
        <taxon>Alphaproteobacteria</taxon>
        <taxon>Hyphomicrobiales</taxon>
        <taxon>Chelatococcaceae</taxon>
        <taxon>Chelatococcus</taxon>
    </lineage>
</organism>
<evidence type="ECO:0000313" key="7">
    <source>
        <dbReference type="Proteomes" id="UP001321492"/>
    </source>
</evidence>
<dbReference type="Proteomes" id="UP001321492">
    <property type="component" value="Unassembled WGS sequence"/>
</dbReference>
<protein>
    <submittedName>
        <fullName evidence="6">Molybdopterin-dependent oxidoreductase</fullName>
    </submittedName>
</protein>
<dbReference type="Gene3D" id="3.30.365.10">
    <property type="entry name" value="Aldehyde oxidase/xanthine dehydrogenase, molybdopterin binding domain"/>
    <property type="match status" value="4"/>
</dbReference>
<dbReference type="EMBL" id="JASJEV010000007">
    <property type="protein sequence ID" value="MDJ1158954.1"/>
    <property type="molecule type" value="Genomic_DNA"/>
</dbReference>
<dbReference type="SUPFAM" id="SSF56003">
    <property type="entry name" value="Molybdenum cofactor-binding domain"/>
    <property type="match status" value="1"/>
</dbReference>
<sequence length="925" mass="97121">MLDRVRTVDAGPEIAFTLNGRDVAVVSSPAARLTTVLREDLGHTGTKVGCDAGDCGACTVLLDDEPVCACLVAAGQAEGRSVVTVEGLATHSPNAERLKAAFLSHGAAQCGICTPGMLVAATALLDRNPTPTESEVMDAIGGVLCRCTGYRKIVKAVLDARATPAQADPPAAGKAVGARIARLDGERKVSGTEIFGADAWPADCLVVRAVRSPHHRAGFTFGDIDAFVAANPGVVRVFTARDVPGENRYGVIPPFADQPVFAERAARFRGEAVAAVVGEPAAMAALDLNRFPVTWQELPANTTIEAALAEGAPLLHEDRAGNVLVRGRVVRGDVEAALAAADVIAEGEFETGFVEHAYIEPEAGFARRVGDRIEIQACTQAPYMDRDDVARILGLAPEAVRIIPTAVGGGFGSKLDLSVQPFVALAAWHLNRPVRMVYTRPESIMTTTKRHPARIRARAGATREGRLVGLDFFGDFNTGAYSSWGPTVANRVPVHASGPYHVPHYRALTRAVHTHLVPAGAFRGFGVPQAAIAQEQLYDELADRLGMDRLEFRILNALAPDQPTVTGQVLGEGVGIRACLEALRPHWRRAREEAAAFNAAADGHLRRGVGVAGMWYGCGNTSLPNPSTIRVGLKRDGRLSLHQGAVDIGQGSNTVITQICADALGAPVARFDLLSGDTDVTPDCGKTSASRQTFVTGKAAELAGRGLRRAILRLANAGEAAEVVFEDGAVTVRAGDHARRIALADLPLDAHGYVLTGEATFDPPTSPLDADGQGIPYAVYGFGVHMVEVEVDVELGTVKALKITAAHDVGRAINPTLVEGQIEGGAAQGLGLALMEEFHPGRGENLHDYLIPSAGDMPPVQSILVEDASPVGPFGAKGVGEQALIPTAPAILNAIHDATGARIRRVPATPDRVRAAILAAKSARG</sequence>
<dbReference type="Pfam" id="PF02738">
    <property type="entry name" value="MoCoBD_1"/>
    <property type="match status" value="1"/>
</dbReference>
<accession>A0ABT7AHU5</accession>
<dbReference type="InterPro" id="IPR008274">
    <property type="entry name" value="AldOxase/xan_DH_MoCoBD1"/>
</dbReference>
<dbReference type="PANTHER" id="PTHR11908">
    <property type="entry name" value="XANTHINE DEHYDROGENASE"/>
    <property type="match status" value="1"/>
</dbReference>
<keyword evidence="3" id="KW-0560">Oxidoreductase</keyword>
<reference evidence="6 7" key="1">
    <citation type="submission" date="2023-05" db="EMBL/GenBank/DDBJ databases">
        <title>Chelatococcus sp. nov., a moderately thermophilic bacterium isolated from hot spring microbial mat.</title>
        <authorList>
            <person name="Hu C.-J."/>
            <person name="Li W.-J."/>
        </authorList>
    </citation>
    <scope>NUCLEOTIDE SEQUENCE [LARGE SCALE GENOMIC DNA]</scope>
    <source>
        <strain evidence="6 7">SYSU G07232</strain>
    </source>
</reference>
<dbReference type="Gene3D" id="3.10.20.30">
    <property type="match status" value="1"/>
</dbReference>
<dbReference type="SUPFAM" id="SSF54292">
    <property type="entry name" value="2Fe-2S ferredoxin-like"/>
    <property type="match status" value="1"/>
</dbReference>
<dbReference type="PROSITE" id="PS51085">
    <property type="entry name" value="2FE2S_FER_2"/>
    <property type="match status" value="1"/>
</dbReference>
<proteinExistence type="inferred from homology"/>
<evidence type="ECO:0000313" key="6">
    <source>
        <dbReference type="EMBL" id="MDJ1158954.1"/>
    </source>
</evidence>
<dbReference type="InterPro" id="IPR006058">
    <property type="entry name" value="2Fe2S_fd_BS"/>
</dbReference>
<dbReference type="InterPro" id="IPR046867">
    <property type="entry name" value="AldOxase/xan_DH_MoCoBD2"/>
</dbReference>
<dbReference type="InterPro" id="IPR036884">
    <property type="entry name" value="2Fe-2S-bd_dom_sf"/>
</dbReference>
<dbReference type="RefSeq" id="WP_283740956.1">
    <property type="nucleotide sequence ID" value="NZ_JASJEV010000007.1"/>
</dbReference>
<dbReference type="SUPFAM" id="SSF54665">
    <property type="entry name" value="CO dehydrogenase molybdoprotein N-domain-like"/>
    <property type="match status" value="1"/>
</dbReference>
<comment type="caution">
    <text evidence="6">The sequence shown here is derived from an EMBL/GenBank/DDBJ whole genome shotgun (WGS) entry which is preliminary data.</text>
</comment>
<feature type="domain" description="2Fe-2S ferredoxin-type" evidence="5">
    <location>
        <begin position="12"/>
        <end position="88"/>
    </location>
</feature>
<dbReference type="InterPro" id="IPR037165">
    <property type="entry name" value="AldOxase/xan_DH_Mopterin-bd_sf"/>
</dbReference>
<evidence type="ECO:0000256" key="1">
    <source>
        <dbReference type="ARBA" id="ARBA00006849"/>
    </source>
</evidence>
<evidence type="ECO:0000256" key="2">
    <source>
        <dbReference type="ARBA" id="ARBA00022723"/>
    </source>
</evidence>
<gene>
    <name evidence="6" type="ORF">QNA08_11985</name>
</gene>
<dbReference type="PANTHER" id="PTHR11908:SF157">
    <property type="entry name" value="XANTHINE DEHYDROGENASE SUBUNIT D-RELATED"/>
    <property type="match status" value="1"/>
</dbReference>
<dbReference type="InterPro" id="IPR036856">
    <property type="entry name" value="Ald_Oxase/Xan_DH_a/b_sf"/>
</dbReference>
<dbReference type="Pfam" id="PF00111">
    <property type="entry name" value="Fer2"/>
    <property type="match status" value="1"/>
</dbReference>
<name>A0ABT7AHU5_9HYPH</name>
<keyword evidence="4" id="KW-0408">Iron</keyword>
<dbReference type="InterPro" id="IPR001041">
    <property type="entry name" value="2Fe-2S_ferredoxin-type"/>
</dbReference>
<keyword evidence="7" id="KW-1185">Reference proteome</keyword>
<dbReference type="Gene3D" id="3.90.1170.50">
    <property type="entry name" value="Aldehyde oxidase/xanthine dehydrogenase, a/b hammerhead"/>
    <property type="match status" value="1"/>
</dbReference>
<dbReference type="SUPFAM" id="SSF47741">
    <property type="entry name" value="CO dehydrogenase ISP C-domain like"/>
    <property type="match status" value="1"/>
</dbReference>
<dbReference type="InterPro" id="IPR002888">
    <property type="entry name" value="2Fe-2S-bd"/>
</dbReference>
<evidence type="ECO:0000259" key="5">
    <source>
        <dbReference type="PROSITE" id="PS51085"/>
    </source>
</evidence>
<keyword evidence="2" id="KW-0479">Metal-binding</keyword>
<evidence type="ECO:0000256" key="3">
    <source>
        <dbReference type="ARBA" id="ARBA00023002"/>
    </source>
</evidence>
<dbReference type="InterPro" id="IPR000674">
    <property type="entry name" value="Ald_Oxase/Xan_DH_a/b"/>
</dbReference>
<dbReference type="CDD" id="cd00207">
    <property type="entry name" value="fer2"/>
    <property type="match status" value="1"/>
</dbReference>
<dbReference type="PROSITE" id="PS00197">
    <property type="entry name" value="2FE2S_FER_1"/>
    <property type="match status" value="1"/>
</dbReference>